<feature type="binding site" evidence="9">
    <location>
        <begin position="122"/>
        <end position="125"/>
    </location>
    <ligand>
        <name>ATP</name>
        <dbReference type="ChEBI" id="CHEBI:30616"/>
    </ligand>
</feature>
<dbReference type="SUPFAM" id="SSF52540">
    <property type="entry name" value="P-loop containing nucleoside triphosphate hydrolases"/>
    <property type="match status" value="1"/>
</dbReference>
<feature type="binding site" evidence="9">
    <location>
        <position position="61"/>
    </location>
    <ligand>
        <name>Mg(2+)</name>
        <dbReference type="ChEBI" id="CHEBI:18420"/>
    </ligand>
</feature>
<dbReference type="EMBL" id="APBN01000004">
    <property type="protein sequence ID" value="EMT52335.1"/>
    <property type="molecule type" value="Genomic_DNA"/>
</dbReference>
<evidence type="ECO:0000256" key="7">
    <source>
        <dbReference type="ARBA" id="ARBA00022842"/>
    </source>
</evidence>
<dbReference type="Gene3D" id="3.40.50.300">
    <property type="entry name" value="P-loop containing nucleotide triphosphate hydrolases"/>
    <property type="match status" value="1"/>
</dbReference>
<dbReference type="EC" id="6.3.3.3" evidence="9"/>
<dbReference type="GO" id="GO:0042803">
    <property type="term" value="F:protein homodimerization activity"/>
    <property type="evidence" value="ECO:0007669"/>
    <property type="project" value="UniProtKB-ARBA"/>
</dbReference>
<keyword evidence="2 9" id="KW-0436">Ligase</keyword>
<evidence type="ECO:0000256" key="2">
    <source>
        <dbReference type="ARBA" id="ARBA00022598"/>
    </source>
</evidence>
<dbReference type="InterPro" id="IPR027417">
    <property type="entry name" value="P-loop_NTPase"/>
</dbReference>
<feature type="active site" evidence="9">
    <location>
        <position position="48"/>
    </location>
</feature>
<evidence type="ECO:0000256" key="3">
    <source>
        <dbReference type="ARBA" id="ARBA00022723"/>
    </source>
</evidence>
<dbReference type="AlphaFoldDB" id="M8EA03"/>
<proteinExistence type="inferred from homology"/>
<feature type="binding site" evidence="9">
    <location>
        <position position="52"/>
    </location>
    <ligand>
        <name>substrate</name>
    </ligand>
</feature>
<comment type="caution">
    <text evidence="10">The sequence shown here is derived from an EMBL/GenBank/DDBJ whole genome shotgun (WGS) entry which is preliminary data.</text>
</comment>
<accession>M8EA03</accession>
<dbReference type="Pfam" id="PF13500">
    <property type="entry name" value="AAA_26"/>
    <property type="match status" value="1"/>
</dbReference>
<comment type="catalytic activity">
    <reaction evidence="8">
        <text>(7R,8S)-8-amino-7-(carboxyamino)nonanoate + ATP = (4R,5S)-dethiobiotin + ADP + phosphate + H(+)</text>
        <dbReference type="Rhea" id="RHEA:63684"/>
        <dbReference type="ChEBI" id="CHEBI:15378"/>
        <dbReference type="ChEBI" id="CHEBI:30616"/>
        <dbReference type="ChEBI" id="CHEBI:43474"/>
        <dbReference type="ChEBI" id="CHEBI:149470"/>
        <dbReference type="ChEBI" id="CHEBI:149473"/>
        <dbReference type="ChEBI" id="CHEBI:456216"/>
    </reaction>
</comment>
<dbReference type="HAMAP" id="MF_00336">
    <property type="entry name" value="BioD"/>
    <property type="match status" value="1"/>
</dbReference>
<protein>
    <recommendedName>
        <fullName evidence="9">ATP-dependent dethiobiotin synthetase BioD</fullName>
        <ecNumber evidence="9">6.3.3.3</ecNumber>
    </recommendedName>
    <alternativeName>
        <fullName evidence="9">DTB synthetase</fullName>
        <shortName evidence="9">DTBS</shortName>
    </alternativeName>
    <alternativeName>
        <fullName evidence="9">Dethiobiotin synthase</fullName>
    </alternativeName>
</protein>
<evidence type="ECO:0000256" key="1">
    <source>
        <dbReference type="ARBA" id="ARBA00022490"/>
    </source>
</evidence>
<dbReference type="CDD" id="cd03109">
    <property type="entry name" value="DTBS"/>
    <property type="match status" value="1"/>
</dbReference>
<dbReference type="GO" id="GO:0000287">
    <property type="term" value="F:magnesium ion binding"/>
    <property type="evidence" value="ECO:0007669"/>
    <property type="project" value="UniProtKB-UniRule"/>
</dbReference>
<keyword evidence="4 9" id="KW-0547">Nucleotide-binding</keyword>
<dbReference type="Proteomes" id="UP000012081">
    <property type="component" value="Unassembled WGS sequence"/>
</dbReference>
<evidence type="ECO:0000313" key="11">
    <source>
        <dbReference type="Proteomes" id="UP000012081"/>
    </source>
</evidence>
<evidence type="ECO:0000313" key="10">
    <source>
        <dbReference type="EMBL" id="EMT52335.1"/>
    </source>
</evidence>
<dbReference type="NCBIfam" id="TIGR00347">
    <property type="entry name" value="bioD"/>
    <property type="match status" value="1"/>
</dbReference>
<evidence type="ECO:0000256" key="5">
    <source>
        <dbReference type="ARBA" id="ARBA00022756"/>
    </source>
</evidence>
<keyword evidence="6 9" id="KW-0067">ATP-binding</keyword>
<keyword evidence="11" id="KW-1185">Reference proteome</keyword>
<feature type="binding site" evidence="9">
    <location>
        <begin position="23"/>
        <end position="28"/>
    </location>
    <ligand>
        <name>ATP</name>
        <dbReference type="ChEBI" id="CHEBI:30616"/>
    </ligand>
</feature>
<dbReference type="PANTHER" id="PTHR43210:SF2">
    <property type="entry name" value="ATP-DEPENDENT DETHIOBIOTIN SYNTHETASE BIOD 2"/>
    <property type="match status" value="1"/>
</dbReference>
<comment type="subcellular location">
    <subcellularLocation>
        <location evidence="9">Cytoplasm</location>
    </subcellularLocation>
</comment>
<dbReference type="InterPro" id="IPR004472">
    <property type="entry name" value="DTB_synth_BioD"/>
</dbReference>
<reference evidence="10 11" key="1">
    <citation type="submission" date="2013-03" db="EMBL/GenBank/DDBJ databases">
        <title>Assembly of a new bacterial strain Brevibacillus borstelensis AK1.</title>
        <authorList>
            <person name="Rajan I."/>
            <person name="PoliReddy D."/>
            <person name="Sugumar T."/>
            <person name="Rathinam K."/>
            <person name="Alqarawi S."/>
            <person name="Khalil A.B."/>
            <person name="Sivakumar N."/>
        </authorList>
    </citation>
    <scope>NUCLEOTIDE SEQUENCE [LARGE SCALE GENOMIC DNA]</scope>
    <source>
        <strain evidence="10 11">AK1</strain>
    </source>
</reference>
<dbReference type="PIRSF" id="PIRSF006755">
    <property type="entry name" value="DTB_synth"/>
    <property type="match status" value="1"/>
</dbReference>
<comment type="similarity">
    <text evidence="9">Belongs to the dethiobiotin synthetase family.</text>
</comment>
<gene>
    <name evidence="9" type="primary">bioD</name>
    <name evidence="10" type="ORF">I532_11799</name>
</gene>
<feature type="binding site" evidence="9">
    <location>
        <position position="122"/>
    </location>
    <ligand>
        <name>Mg(2+)</name>
        <dbReference type="ChEBI" id="CHEBI:18420"/>
    </ligand>
</feature>
<dbReference type="PANTHER" id="PTHR43210">
    <property type="entry name" value="DETHIOBIOTIN SYNTHETASE"/>
    <property type="match status" value="1"/>
</dbReference>
<dbReference type="STRING" id="1300222.I532_11799"/>
<dbReference type="GO" id="GO:0009102">
    <property type="term" value="P:biotin biosynthetic process"/>
    <property type="evidence" value="ECO:0007669"/>
    <property type="project" value="UniProtKB-UniRule"/>
</dbReference>
<name>M8EA03_9BACL</name>
<comment type="pathway">
    <text evidence="9">Cofactor biosynthesis; biotin biosynthesis; biotin from 7,8-diaminononanoate: step 1/2.</text>
</comment>
<evidence type="ECO:0000256" key="6">
    <source>
        <dbReference type="ARBA" id="ARBA00022840"/>
    </source>
</evidence>
<comment type="catalytic activity">
    <reaction evidence="9">
        <text>(7R,8S)-7,8-diammoniononanoate + CO2 + ATP = (4R,5S)-dethiobiotin + ADP + phosphate + 3 H(+)</text>
        <dbReference type="Rhea" id="RHEA:15805"/>
        <dbReference type="ChEBI" id="CHEBI:15378"/>
        <dbReference type="ChEBI" id="CHEBI:16526"/>
        <dbReference type="ChEBI" id="CHEBI:30616"/>
        <dbReference type="ChEBI" id="CHEBI:43474"/>
        <dbReference type="ChEBI" id="CHEBI:149469"/>
        <dbReference type="ChEBI" id="CHEBI:149473"/>
        <dbReference type="ChEBI" id="CHEBI:456216"/>
        <dbReference type="EC" id="6.3.3.3"/>
    </reaction>
</comment>
<organism evidence="10 11">
    <name type="scientific">Brevibacillus borstelensis AK1</name>
    <dbReference type="NCBI Taxonomy" id="1300222"/>
    <lineage>
        <taxon>Bacteria</taxon>
        <taxon>Bacillati</taxon>
        <taxon>Bacillota</taxon>
        <taxon>Bacilli</taxon>
        <taxon>Bacillales</taxon>
        <taxon>Paenibacillaceae</taxon>
        <taxon>Brevibacillus</taxon>
    </lineage>
</organism>
<comment type="function">
    <text evidence="9">Catalyzes a mechanistically unusual reaction, the ATP-dependent insertion of CO2 between the N7 and N8 nitrogen atoms of 7,8-diaminopelargonic acid (DAPA, also called 7,8-diammoniononanoate) to form a ureido ring.</text>
</comment>
<keyword evidence="3 9" id="KW-0479">Metal-binding</keyword>
<comment type="subunit">
    <text evidence="9">Homodimer.</text>
</comment>
<comment type="cofactor">
    <cofactor evidence="9">
        <name>Mg(2+)</name>
        <dbReference type="ChEBI" id="CHEBI:18420"/>
    </cofactor>
</comment>
<feature type="binding site" evidence="9">
    <location>
        <position position="27"/>
    </location>
    <ligand>
        <name>Mg(2+)</name>
        <dbReference type="ChEBI" id="CHEBI:18420"/>
    </ligand>
</feature>
<dbReference type="RefSeq" id="WP_003388426.1">
    <property type="nucleotide sequence ID" value="NZ_APBN01000004.1"/>
</dbReference>
<keyword evidence="1 9" id="KW-0963">Cytoplasm</keyword>
<dbReference type="GO" id="GO:0005524">
    <property type="term" value="F:ATP binding"/>
    <property type="evidence" value="ECO:0007669"/>
    <property type="project" value="UniProtKB-UniRule"/>
</dbReference>
<dbReference type="PATRIC" id="fig|1300222.3.peg.2462"/>
<keyword evidence="7 9" id="KW-0460">Magnesium</keyword>
<dbReference type="UniPathway" id="UPA00078">
    <property type="reaction ID" value="UER00161"/>
</dbReference>
<comment type="caution">
    <text evidence="9">Lacks conserved residue(s) required for the propagation of feature annotation.</text>
</comment>
<evidence type="ECO:0000256" key="9">
    <source>
        <dbReference type="HAMAP-Rule" id="MF_00336"/>
    </source>
</evidence>
<feature type="binding site" evidence="9">
    <location>
        <position position="61"/>
    </location>
    <ligand>
        <name>ATP</name>
        <dbReference type="ChEBI" id="CHEBI:30616"/>
    </ligand>
</feature>
<evidence type="ECO:0000256" key="8">
    <source>
        <dbReference type="ARBA" id="ARBA00047386"/>
    </source>
</evidence>
<dbReference type="GO" id="GO:0005829">
    <property type="term" value="C:cytosol"/>
    <property type="evidence" value="ECO:0007669"/>
    <property type="project" value="TreeGrafter"/>
</dbReference>
<dbReference type="GO" id="GO:0004141">
    <property type="term" value="F:dethiobiotin synthase activity"/>
    <property type="evidence" value="ECO:0007669"/>
    <property type="project" value="UniProtKB-UniRule"/>
</dbReference>
<evidence type="ECO:0000256" key="4">
    <source>
        <dbReference type="ARBA" id="ARBA00022741"/>
    </source>
</evidence>
<keyword evidence="5 9" id="KW-0093">Biotin biosynthesis</keyword>
<dbReference type="OrthoDB" id="9802097at2"/>
<dbReference type="FunFam" id="3.40.50.300:FF:000292">
    <property type="entry name" value="ATP-dependent dethiobiotin synthetase BioD"/>
    <property type="match status" value="1"/>
</dbReference>
<sequence>MSDVAADKPVKWTGLFVSGTDTGVGKTIITAGLAAVLRADGLEIGVYKPVQSGGETEEMRDSYLLRAISGVSDAPEEIAPFSFSAPLAPLLAAEAEGVALSLPRVAAAGEPLKQKYKALLVEGAGGLAVPLTKTELIVDFAAYLGMPVLLVARAGLGTINHTILSVAYARQHGLRVAGVILNGYRPNDSDKSMESNAALIEEYAGVQVLGQIPWMEGEISQTSVTEAIRAYADTEKIRELFSISTR</sequence>